<proteinExistence type="predicted"/>
<keyword evidence="2" id="KW-1185">Reference proteome</keyword>
<dbReference type="AlphaFoldDB" id="A0A7K1UE82"/>
<dbReference type="Proteomes" id="UP000461730">
    <property type="component" value="Unassembled WGS sequence"/>
</dbReference>
<gene>
    <name evidence="1" type="ORF">GO493_30670</name>
</gene>
<dbReference type="EMBL" id="WRXN01000042">
    <property type="protein sequence ID" value="MVT12653.1"/>
    <property type="molecule type" value="Genomic_DNA"/>
</dbReference>
<name>A0A7K1UE82_9BACT</name>
<sequence>MERKFAFLPGEISTIAALGRRVSCEEQWVPAMSLQVVEKSALAVVPVALDRKEPDIRSFAVNLELKV</sequence>
<accession>A0A7K1UE82</accession>
<evidence type="ECO:0000313" key="2">
    <source>
        <dbReference type="Proteomes" id="UP000461730"/>
    </source>
</evidence>
<organism evidence="1 2">
    <name type="scientific">Chitinophaga tropicalis</name>
    <dbReference type="NCBI Taxonomy" id="2683588"/>
    <lineage>
        <taxon>Bacteria</taxon>
        <taxon>Pseudomonadati</taxon>
        <taxon>Bacteroidota</taxon>
        <taxon>Chitinophagia</taxon>
        <taxon>Chitinophagales</taxon>
        <taxon>Chitinophagaceae</taxon>
        <taxon>Chitinophaga</taxon>
    </lineage>
</organism>
<protein>
    <submittedName>
        <fullName evidence="1">Uncharacterized protein</fullName>
    </submittedName>
</protein>
<evidence type="ECO:0000313" key="1">
    <source>
        <dbReference type="EMBL" id="MVT12653.1"/>
    </source>
</evidence>
<comment type="caution">
    <text evidence="1">The sequence shown here is derived from an EMBL/GenBank/DDBJ whole genome shotgun (WGS) entry which is preliminary data.</text>
</comment>
<reference evidence="1 2" key="1">
    <citation type="submission" date="2019-12" db="EMBL/GenBank/DDBJ databases">
        <title>Chitinophaga sp. strain ysch24 (GDMCC 1.1355), whole genome shotgun sequence.</title>
        <authorList>
            <person name="Zhang X."/>
        </authorList>
    </citation>
    <scope>NUCLEOTIDE SEQUENCE [LARGE SCALE GENOMIC DNA]</scope>
    <source>
        <strain evidence="2">ysch24</strain>
    </source>
</reference>
<dbReference type="RefSeq" id="WP_157310069.1">
    <property type="nucleotide sequence ID" value="NZ_WRXN01000042.1"/>
</dbReference>